<reference evidence="1" key="1">
    <citation type="submission" date="2019-03" db="EMBL/GenBank/DDBJ databases">
        <authorList>
            <person name="Hao L."/>
        </authorList>
    </citation>
    <scope>NUCLEOTIDE SEQUENCE</scope>
</reference>
<organism evidence="1">
    <name type="scientific">anaerobic digester metagenome</name>
    <dbReference type="NCBI Taxonomy" id="1263854"/>
    <lineage>
        <taxon>unclassified sequences</taxon>
        <taxon>metagenomes</taxon>
        <taxon>ecological metagenomes</taxon>
    </lineage>
</organism>
<gene>
    <name evidence="1" type="ORF">SCFA_30007</name>
</gene>
<proteinExistence type="predicted"/>
<accession>A0A485M0I7</accession>
<evidence type="ECO:0000313" key="1">
    <source>
        <dbReference type="EMBL" id="VFU14464.1"/>
    </source>
</evidence>
<dbReference type="EMBL" id="CAADRM010000092">
    <property type="protein sequence ID" value="VFU14464.1"/>
    <property type="molecule type" value="Genomic_DNA"/>
</dbReference>
<dbReference type="AlphaFoldDB" id="A0A485M0I7"/>
<sequence length="179" mass="20207">MSSEDGFFEISVDRRHGLANIRHQGKISLSNLNESVRQLAGSPDFTRVTRGLTDLREARGALTSDEIRSHVRVVMGCLPHDRELRWAIIAQTNLAYGLSRVFDILLETGNARIDLQVFRDAYDAMVWLDLTENRNVSCRKARRPNAMQASMDHPDLGVYAGDRPDIDRISLSEKPPVHP</sequence>
<name>A0A485M0I7_9ZZZZ</name>
<protein>
    <submittedName>
        <fullName evidence="1">Uncharacterized protein</fullName>
    </submittedName>
</protein>